<evidence type="ECO:0000313" key="2">
    <source>
        <dbReference type="EMBL" id="KAG2628913.1"/>
    </source>
</evidence>
<gene>
    <name evidence="2" type="ORF">PVAP13_3KG403501</name>
</gene>
<comment type="caution">
    <text evidence="2">The sequence shown here is derived from an EMBL/GenBank/DDBJ whole genome shotgun (WGS) entry which is preliminary data.</text>
</comment>
<feature type="region of interest" description="Disordered" evidence="1">
    <location>
        <begin position="121"/>
        <end position="140"/>
    </location>
</feature>
<reference evidence="2" key="1">
    <citation type="submission" date="2020-05" db="EMBL/GenBank/DDBJ databases">
        <title>WGS assembly of Panicum virgatum.</title>
        <authorList>
            <person name="Lovell J.T."/>
            <person name="Jenkins J."/>
            <person name="Shu S."/>
            <person name="Juenger T.E."/>
            <person name="Schmutz J."/>
        </authorList>
    </citation>
    <scope>NUCLEOTIDE SEQUENCE</scope>
    <source>
        <strain evidence="2">AP13</strain>
    </source>
</reference>
<keyword evidence="3" id="KW-1185">Reference proteome</keyword>
<name>A0A8T0V7T3_PANVG</name>
<organism evidence="2 3">
    <name type="scientific">Panicum virgatum</name>
    <name type="common">Blackwell switchgrass</name>
    <dbReference type="NCBI Taxonomy" id="38727"/>
    <lineage>
        <taxon>Eukaryota</taxon>
        <taxon>Viridiplantae</taxon>
        <taxon>Streptophyta</taxon>
        <taxon>Embryophyta</taxon>
        <taxon>Tracheophyta</taxon>
        <taxon>Spermatophyta</taxon>
        <taxon>Magnoliopsida</taxon>
        <taxon>Liliopsida</taxon>
        <taxon>Poales</taxon>
        <taxon>Poaceae</taxon>
        <taxon>PACMAD clade</taxon>
        <taxon>Panicoideae</taxon>
        <taxon>Panicodae</taxon>
        <taxon>Paniceae</taxon>
        <taxon>Panicinae</taxon>
        <taxon>Panicum</taxon>
        <taxon>Panicum sect. Hiantes</taxon>
    </lineage>
</organism>
<protein>
    <submittedName>
        <fullName evidence="2">Uncharacterized protein</fullName>
    </submittedName>
</protein>
<sequence length="166" mass="17399">MAALQACANDISAAAFADELRGFEPFAAVLDKVCRDGAAVPRCARSLSPLRAVAVDASSFGSTKSGSCSCAPRPAPATATQRKASAAVAARHQAPGTRVEPPLCECGIFAATMLASSVDVPELESRRGRTRESGSHTEELKVEDDKFGGPFCIYSCHVAPRQDVWT</sequence>
<feature type="compositionally biased region" description="Basic and acidic residues" evidence="1">
    <location>
        <begin position="123"/>
        <end position="140"/>
    </location>
</feature>
<evidence type="ECO:0000256" key="1">
    <source>
        <dbReference type="SAM" id="MobiDB-lite"/>
    </source>
</evidence>
<accession>A0A8T0V7T3</accession>
<proteinExistence type="predicted"/>
<dbReference type="Proteomes" id="UP000823388">
    <property type="component" value="Chromosome 3K"/>
</dbReference>
<evidence type="ECO:0000313" key="3">
    <source>
        <dbReference type="Proteomes" id="UP000823388"/>
    </source>
</evidence>
<dbReference type="AlphaFoldDB" id="A0A8T0V7T3"/>
<dbReference type="EMBL" id="CM029041">
    <property type="protein sequence ID" value="KAG2628913.1"/>
    <property type="molecule type" value="Genomic_DNA"/>
</dbReference>